<dbReference type="InterPro" id="IPR016162">
    <property type="entry name" value="Ald_DH_N"/>
</dbReference>
<evidence type="ECO:0000256" key="2">
    <source>
        <dbReference type="ARBA" id="ARBA00023002"/>
    </source>
</evidence>
<feature type="domain" description="Aldehyde dehydrogenase" evidence="8">
    <location>
        <begin position="19"/>
        <end position="448"/>
    </location>
</feature>
<evidence type="ECO:0000313" key="9">
    <source>
        <dbReference type="EMBL" id="PPK40693.1"/>
    </source>
</evidence>
<reference evidence="10" key="1">
    <citation type="submission" date="2017-06" db="EMBL/GenBank/DDBJ databases">
        <authorList>
            <person name="Furmanczyk E.M."/>
        </authorList>
    </citation>
    <scope>NUCLEOTIDE SEQUENCE [LARGE SCALE GENOMIC DNA]</scope>
    <source>
        <strain evidence="10">AP3_16</strain>
    </source>
</reference>
<dbReference type="InterPro" id="IPR016163">
    <property type="entry name" value="Ald_DH_C"/>
</dbReference>
<feature type="active site" evidence="5">
    <location>
        <position position="260"/>
    </location>
</feature>
<dbReference type="Pfam" id="PF00171">
    <property type="entry name" value="Aldedh"/>
    <property type="match status" value="1"/>
</dbReference>
<dbReference type="InterPro" id="IPR016161">
    <property type="entry name" value="Ald_DH/histidinol_DH"/>
</dbReference>
<dbReference type="PROSITE" id="PS00070">
    <property type="entry name" value="ALDEHYDE_DEHYDR_CYS"/>
    <property type="match status" value="1"/>
</dbReference>
<feature type="active site" evidence="5 6">
    <location>
        <position position="226"/>
    </location>
</feature>
<dbReference type="SUPFAM" id="SSF53720">
    <property type="entry name" value="ALDH-like"/>
    <property type="match status" value="1"/>
</dbReference>
<dbReference type="GO" id="GO:0004029">
    <property type="term" value="F:aldehyde dehydrogenase (NAD+) activity"/>
    <property type="evidence" value="ECO:0007669"/>
    <property type="project" value="TreeGrafter"/>
</dbReference>
<gene>
    <name evidence="9" type="ORF">CD175_04400</name>
</gene>
<dbReference type="PROSITE" id="PS00687">
    <property type="entry name" value="ALDEHYDE_DEHYDR_GLU"/>
    <property type="match status" value="1"/>
</dbReference>
<organism evidence="9 10">
    <name type="scientific">Pseudomonas laurylsulfatiphila</name>
    <dbReference type="NCBI Taxonomy" id="2011015"/>
    <lineage>
        <taxon>Bacteria</taxon>
        <taxon>Pseudomonadati</taxon>
        <taxon>Pseudomonadota</taxon>
        <taxon>Gammaproteobacteria</taxon>
        <taxon>Pseudomonadales</taxon>
        <taxon>Pseudomonadaceae</taxon>
        <taxon>Pseudomonas</taxon>
    </lineage>
</organism>
<evidence type="ECO:0000256" key="5">
    <source>
        <dbReference type="PIRSR" id="PIRSR036492-1"/>
    </source>
</evidence>
<evidence type="ECO:0000256" key="7">
    <source>
        <dbReference type="RuleBase" id="RU003345"/>
    </source>
</evidence>
<dbReference type="PANTHER" id="PTHR43570:SF20">
    <property type="entry name" value="ALDEHYDE DEHYDROGENASE ALDX-RELATED"/>
    <property type="match status" value="1"/>
</dbReference>
<keyword evidence="3" id="KW-0520">NAD</keyword>
<comment type="caution">
    <text evidence="9">The sequence shown here is derived from an EMBL/GenBank/DDBJ whole genome shotgun (WGS) entry which is preliminary data.</text>
</comment>
<dbReference type="PIRSF" id="PIRSF036492">
    <property type="entry name" value="ALDH"/>
    <property type="match status" value="1"/>
</dbReference>
<dbReference type="PANTHER" id="PTHR43570">
    <property type="entry name" value="ALDEHYDE DEHYDROGENASE"/>
    <property type="match status" value="1"/>
</dbReference>
<evidence type="ECO:0000313" key="10">
    <source>
        <dbReference type="Proteomes" id="UP000238541"/>
    </source>
</evidence>
<keyword evidence="10" id="KW-1185">Reference proteome</keyword>
<dbReference type="GO" id="GO:0005737">
    <property type="term" value="C:cytoplasm"/>
    <property type="evidence" value="ECO:0007669"/>
    <property type="project" value="TreeGrafter"/>
</dbReference>
<dbReference type="EMBL" id="NIRS01000001">
    <property type="protein sequence ID" value="PPK40693.1"/>
    <property type="molecule type" value="Genomic_DNA"/>
</dbReference>
<evidence type="ECO:0000259" key="8">
    <source>
        <dbReference type="Pfam" id="PF00171"/>
    </source>
</evidence>
<dbReference type="InterPro" id="IPR012394">
    <property type="entry name" value="Aldehyde_DH_NAD(P)"/>
</dbReference>
<evidence type="ECO:0000256" key="6">
    <source>
        <dbReference type="PROSITE-ProRule" id="PRU10007"/>
    </source>
</evidence>
<protein>
    <recommendedName>
        <fullName evidence="4">Aldehyde dehydrogenase</fullName>
    </recommendedName>
</protein>
<sequence>MSALNIAQPIVPPAMQSCFEHQRAAYLATPERSYAQRVEDLKKLARMLKDNRQALIEAINQDYGNRSTFETLFAEFFVVLGDIKSTIKHLKKWMKPQKRHIDLMVYPTSSNRVIPQPLGVVGVIVPWNFPLMLSFGPLTAIFAAGNRAMVKMSENSNNLTRLLMSISPKYFPPQQLQFFEDSSANGSVGPAFSSIRFDHLFFTGSGQTGRAVMANAARNLTPVTLELGGKSPAVVAPDFPMTLAVDRIMWSKAFNAGQICTNVDYVFIPAGSEADFEREAQRVIAERYPDINHADYTSMIDQRAYDRMQATLDDAVAKGARVVNLFPGQTPDKTLRKFPLTLVFDVSDDMVIMQREIFGPLLPVKTYTSREEVAGYINKHDRPLALYPFTRDRALQDYYVTHIMSGGVCINTALLHVAQHDMPFGGVGASGMGHYHGYEGFQTFSKMRPVYRQGFFAATRMMLPPYDKGPLKPNKLIELIIKLKG</sequence>
<dbReference type="InterPro" id="IPR015590">
    <property type="entry name" value="Aldehyde_DH_dom"/>
</dbReference>
<evidence type="ECO:0000256" key="3">
    <source>
        <dbReference type="ARBA" id="ARBA00023027"/>
    </source>
</evidence>
<dbReference type="GO" id="GO:0006081">
    <property type="term" value="P:aldehyde metabolic process"/>
    <property type="evidence" value="ECO:0007669"/>
    <property type="project" value="InterPro"/>
</dbReference>
<keyword evidence="2 4" id="KW-0560">Oxidoreductase</keyword>
<comment type="similarity">
    <text evidence="1 4 7">Belongs to the aldehyde dehydrogenase family.</text>
</comment>
<dbReference type="AlphaFoldDB" id="A0A2S6FTF5"/>
<dbReference type="Gene3D" id="3.40.309.10">
    <property type="entry name" value="Aldehyde Dehydrogenase, Chain A, domain 2"/>
    <property type="match status" value="1"/>
</dbReference>
<dbReference type="InterPro" id="IPR016160">
    <property type="entry name" value="Ald_DH_CS_CYS"/>
</dbReference>
<evidence type="ECO:0000256" key="4">
    <source>
        <dbReference type="PIRNR" id="PIRNR036492"/>
    </source>
</evidence>
<dbReference type="InterPro" id="IPR029510">
    <property type="entry name" value="Ald_DH_CS_GLU"/>
</dbReference>
<dbReference type="Gene3D" id="3.40.605.10">
    <property type="entry name" value="Aldehyde Dehydrogenase, Chain A, domain 1"/>
    <property type="match status" value="1"/>
</dbReference>
<evidence type="ECO:0000256" key="1">
    <source>
        <dbReference type="ARBA" id="ARBA00009986"/>
    </source>
</evidence>
<proteinExistence type="inferred from homology"/>
<dbReference type="RefSeq" id="WP_104447832.1">
    <property type="nucleotide sequence ID" value="NZ_JBLZZR010000107.1"/>
</dbReference>
<accession>A0A2S6FTF5</accession>
<name>A0A2S6FTF5_9PSED</name>
<dbReference type="CDD" id="cd07133">
    <property type="entry name" value="ALDH_CALDH_CalB"/>
    <property type="match status" value="1"/>
</dbReference>
<dbReference type="Proteomes" id="UP000238541">
    <property type="component" value="Unassembled WGS sequence"/>
</dbReference>